<keyword evidence="1" id="KW-0812">Transmembrane</keyword>
<dbReference type="PANTHER" id="PTHR39430">
    <property type="entry name" value="MEMBRANE-ASSOCIATED PROTEASE-RELATED"/>
    <property type="match status" value="1"/>
</dbReference>
<feature type="transmembrane region" description="Helical" evidence="1">
    <location>
        <begin position="53"/>
        <end position="78"/>
    </location>
</feature>
<evidence type="ECO:0000313" key="3">
    <source>
        <dbReference type="EMBL" id="KKN15149.1"/>
    </source>
</evidence>
<name>A0A0F9NB03_9ZZZZ</name>
<organism evidence="3">
    <name type="scientific">marine sediment metagenome</name>
    <dbReference type="NCBI Taxonomy" id="412755"/>
    <lineage>
        <taxon>unclassified sequences</taxon>
        <taxon>metagenomes</taxon>
        <taxon>ecological metagenomes</taxon>
    </lineage>
</organism>
<dbReference type="Pfam" id="PF02517">
    <property type="entry name" value="Rce1-like"/>
    <property type="match status" value="1"/>
</dbReference>
<evidence type="ECO:0000259" key="2">
    <source>
        <dbReference type="Pfam" id="PF02517"/>
    </source>
</evidence>
<reference evidence="3" key="1">
    <citation type="journal article" date="2015" name="Nature">
        <title>Complex archaea that bridge the gap between prokaryotes and eukaryotes.</title>
        <authorList>
            <person name="Spang A."/>
            <person name="Saw J.H."/>
            <person name="Jorgensen S.L."/>
            <person name="Zaremba-Niedzwiedzka K."/>
            <person name="Martijn J."/>
            <person name="Lind A.E."/>
            <person name="van Eijk R."/>
            <person name="Schleper C."/>
            <person name="Guy L."/>
            <person name="Ettema T.J."/>
        </authorList>
    </citation>
    <scope>NUCLEOTIDE SEQUENCE</scope>
</reference>
<dbReference type="GO" id="GO:0004175">
    <property type="term" value="F:endopeptidase activity"/>
    <property type="evidence" value="ECO:0007669"/>
    <property type="project" value="UniProtKB-ARBA"/>
</dbReference>
<gene>
    <name evidence="3" type="ORF">LCGC14_0988940</name>
</gene>
<keyword evidence="1" id="KW-0472">Membrane</keyword>
<evidence type="ECO:0000256" key="1">
    <source>
        <dbReference type="SAM" id="Phobius"/>
    </source>
</evidence>
<accession>A0A0F9NB03</accession>
<proteinExistence type="predicted"/>
<dbReference type="GO" id="GO:0080120">
    <property type="term" value="P:CAAX-box protein maturation"/>
    <property type="evidence" value="ECO:0007669"/>
    <property type="project" value="UniProtKB-ARBA"/>
</dbReference>
<feature type="transmembrane region" description="Helical" evidence="1">
    <location>
        <begin position="105"/>
        <end position="124"/>
    </location>
</feature>
<keyword evidence="1" id="KW-1133">Transmembrane helix</keyword>
<feature type="transmembrane region" description="Helical" evidence="1">
    <location>
        <begin position="171"/>
        <end position="192"/>
    </location>
</feature>
<dbReference type="AlphaFoldDB" id="A0A0F9NB03"/>
<protein>
    <recommendedName>
        <fullName evidence="2">CAAX prenyl protease 2/Lysostaphin resistance protein A-like domain-containing protein</fullName>
    </recommendedName>
</protein>
<dbReference type="InterPro" id="IPR003675">
    <property type="entry name" value="Rce1/LyrA-like_dom"/>
</dbReference>
<feature type="transmembrane region" description="Helical" evidence="1">
    <location>
        <begin position="145"/>
        <end position="165"/>
    </location>
</feature>
<sequence>MTIQLGENTWILIWLMFLELLFIIVPSFISSRIEKKPITVVILDMGFRKNENIVIKLIAGISFGILFFFIGNYIIIFFRDFVVKRLFGVQFIQQGQRGAITVTPIQPNLIQIIILIILQIIIVGPSEEAFFRGFLIKKLNEKLKLQYSIIISSVCFTLYHVPPFLVPLTTIITFFGYYFTFGVLLSLIFIYFENSIISSSLAHSSFNIFILLL</sequence>
<feature type="domain" description="CAAX prenyl protease 2/Lysostaphin resistance protein A-like" evidence="2">
    <location>
        <begin position="112"/>
        <end position="209"/>
    </location>
</feature>
<dbReference type="PANTHER" id="PTHR39430:SF1">
    <property type="entry name" value="PROTEASE"/>
    <property type="match status" value="1"/>
</dbReference>
<dbReference type="EMBL" id="LAZR01003740">
    <property type="protein sequence ID" value="KKN15149.1"/>
    <property type="molecule type" value="Genomic_DNA"/>
</dbReference>
<feature type="transmembrane region" description="Helical" evidence="1">
    <location>
        <begin position="12"/>
        <end position="33"/>
    </location>
</feature>
<comment type="caution">
    <text evidence="3">The sequence shown here is derived from an EMBL/GenBank/DDBJ whole genome shotgun (WGS) entry which is preliminary data.</text>
</comment>